<keyword evidence="4 5" id="KW-0539">Nucleus</keyword>
<dbReference type="GO" id="GO:0030182">
    <property type="term" value="P:neuron differentiation"/>
    <property type="evidence" value="ECO:0007669"/>
    <property type="project" value="TreeGrafter"/>
</dbReference>
<organism evidence="9 10">
    <name type="scientific">Stichopus japonicus</name>
    <name type="common">Sea cucumber</name>
    <dbReference type="NCBI Taxonomy" id="307972"/>
    <lineage>
        <taxon>Eukaryota</taxon>
        <taxon>Metazoa</taxon>
        <taxon>Echinodermata</taxon>
        <taxon>Eleutherozoa</taxon>
        <taxon>Echinozoa</taxon>
        <taxon>Holothuroidea</taxon>
        <taxon>Aspidochirotacea</taxon>
        <taxon>Aspidochirotida</taxon>
        <taxon>Stichopodidae</taxon>
        <taxon>Apostichopus</taxon>
    </lineage>
</organism>
<evidence type="ECO:0000313" key="9">
    <source>
        <dbReference type="EMBL" id="PIK53366.1"/>
    </source>
</evidence>
<feature type="compositionally biased region" description="Basic and acidic residues" evidence="7">
    <location>
        <begin position="61"/>
        <end position="81"/>
    </location>
</feature>
<comment type="caution">
    <text evidence="9">The sequence shown here is derived from an EMBL/GenBank/DDBJ whole genome shotgun (WGS) entry which is preliminary data.</text>
</comment>
<feature type="region of interest" description="Disordered" evidence="7">
    <location>
        <begin position="1"/>
        <end position="102"/>
    </location>
</feature>
<evidence type="ECO:0000256" key="6">
    <source>
        <dbReference type="RuleBase" id="RU000682"/>
    </source>
</evidence>
<dbReference type="Proteomes" id="UP000230750">
    <property type="component" value="Unassembled WGS sequence"/>
</dbReference>
<dbReference type="Gene3D" id="1.10.10.60">
    <property type="entry name" value="Homeodomain-like"/>
    <property type="match status" value="1"/>
</dbReference>
<dbReference type="PANTHER" id="PTHR24208">
    <property type="entry name" value="LIM/HOMEOBOX PROTEIN LHX"/>
    <property type="match status" value="1"/>
</dbReference>
<dbReference type="SUPFAM" id="SSF46689">
    <property type="entry name" value="Homeodomain-like"/>
    <property type="match status" value="1"/>
</dbReference>
<name>A0A2G8KZC0_STIJA</name>
<dbReference type="GO" id="GO:0005634">
    <property type="term" value="C:nucleus"/>
    <property type="evidence" value="ECO:0007669"/>
    <property type="project" value="UniProtKB-SubCell"/>
</dbReference>
<evidence type="ECO:0000256" key="7">
    <source>
        <dbReference type="SAM" id="MobiDB-lite"/>
    </source>
</evidence>
<dbReference type="InterPro" id="IPR001356">
    <property type="entry name" value="HD"/>
</dbReference>
<evidence type="ECO:0000256" key="4">
    <source>
        <dbReference type="ARBA" id="ARBA00023242"/>
    </source>
</evidence>
<keyword evidence="10" id="KW-1185">Reference proteome</keyword>
<evidence type="ECO:0000256" key="5">
    <source>
        <dbReference type="PROSITE-ProRule" id="PRU00108"/>
    </source>
</evidence>
<feature type="domain" description="Homeobox" evidence="8">
    <location>
        <begin position="95"/>
        <end position="145"/>
    </location>
</feature>
<feature type="compositionally biased region" description="Polar residues" evidence="7">
    <location>
        <begin position="15"/>
        <end position="39"/>
    </location>
</feature>
<feature type="compositionally biased region" description="Low complexity" evidence="7">
    <location>
        <begin position="82"/>
        <end position="94"/>
    </location>
</feature>
<comment type="subcellular location">
    <subcellularLocation>
        <location evidence="1 5 6">Nucleus</location>
    </subcellularLocation>
</comment>
<evidence type="ECO:0000259" key="8">
    <source>
        <dbReference type="PROSITE" id="PS50071"/>
    </source>
</evidence>
<keyword evidence="3 5" id="KW-0371">Homeobox</keyword>
<keyword evidence="2 5" id="KW-0238">DNA-binding</keyword>
<dbReference type="SMART" id="SM00389">
    <property type="entry name" value="HOX"/>
    <property type="match status" value="1"/>
</dbReference>
<feature type="DNA-binding region" description="Homeobox" evidence="5">
    <location>
        <begin position="97"/>
        <end position="146"/>
    </location>
</feature>
<dbReference type="InterPro" id="IPR009057">
    <property type="entry name" value="Homeodomain-like_sf"/>
</dbReference>
<accession>A0A2G8KZC0</accession>
<dbReference type="STRING" id="307972.A0A2G8KZC0"/>
<evidence type="ECO:0000256" key="2">
    <source>
        <dbReference type="ARBA" id="ARBA00023125"/>
    </source>
</evidence>
<dbReference type="PROSITE" id="PS50071">
    <property type="entry name" value="HOMEOBOX_2"/>
    <property type="match status" value="1"/>
</dbReference>
<dbReference type="Pfam" id="PF00046">
    <property type="entry name" value="Homeodomain"/>
    <property type="match status" value="1"/>
</dbReference>
<dbReference type="InterPro" id="IPR050453">
    <property type="entry name" value="LIM_Homeobox_TF"/>
</dbReference>
<dbReference type="AlphaFoldDB" id="A0A2G8KZC0"/>
<dbReference type="PANTHER" id="PTHR24208:SF105">
    <property type="entry name" value="DLIM1"/>
    <property type="match status" value="1"/>
</dbReference>
<evidence type="ECO:0000256" key="1">
    <source>
        <dbReference type="ARBA" id="ARBA00004123"/>
    </source>
</evidence>
<dbReference type="OrthoDB" id="10068367at2759"/>
<dbReference type="CDD" id="cd00086">
    <property type="entry name" value="homeodomain"/>
    <property type="match status" value="1"/>
</dbReference>
<dbReference type="EMBL" id="MRZV01000290">
    <property type="protein sequence ID" value="PIK53366.1"/>
    <property type="molecule type" value="Genomic_DNA"/>
</dbReference>
<gene>
    <name evidence="9" type="ORF">BSL78_09728</name>
</gene>
<dbReference type="GO" id="GO:0000981">
    <property type="term" value="F:DNA-binding transcription factor activity, RNA polymerase II-specific"/>
    <property type="evidence" value="ECO:0007669"/>
    <property type="project" value="TreeGrafter"/>
</dbReference>
<dbReference type="GO" id="GO:0000977">
    <property type="term" value="F:RNA polymerase II transcription regulatory region sequence-specific DNA binding"/>
    <property type="evidence" value="ECO:0007669"/>
    <property type="project" value="TreeGrafter"/>
</dbReference>
<evidence type="ECO:0000256" key="3">
    <source>
        <dbReference type="ARBA" id="ARBA00023155"/>
    </source>
</evidence>
<sequence>MHSHYSHSDPGIPSPENSSPENMLESDSNEGSPSTTPVPSQGLGQGTTGPTTPLTDNGQDEVDKTKEIKREESETPGKDTESGTTPPGSTPVSGAKRRGPRTTIKAKQLETLKAAFAATPKPTRHIREQLAQETGLNMRVIQAWLGFISVKTGYHFADIQGAHNEIAYSGMRWIDPDSLPSIPSSVPVADQEFL</sequence>
<evidence type="ECO:0000313" key="10">
    <source>
        <dbReference type="Proteomes" id="UP000230750"/>
    </source>
</evidence>
<protein>
    <submittedName>
        <fullName evidence="9">LIM homeobox 1 protein</fullName>
    </submittedName>
</protein>
<reference evidence="9 10" key="1">
    <citation type="journal article" date="2017" name="PLoS Biol.">
        <title>The sea cucumber genome provides insights into morphological evolution and visceral regeneration.</title>
        <authorList>
            <person name="Zhang X."/>
            <person name="Sun L."/>
            <person name="Yuan J."/>
            <person name="Sun Y."/>
            <person name="Gao Y."/>
            <person name="Zhang L."/>
            <person name="Li S."/>
            <person name="Dai H."/>
            <person name="Hamel J.F."/>
            <person name="Liu C."/>
            <person name="Yu Y."/>
            <person name="Liu S."/>
            <person name="Lin W."/>
            <person name="Guo K."/>
            <person name="Jin S."/>
            <person name="Xu P."/>
            <person name="Storey K.B."/>
            <person name="Huan P."/>
            <person name="Zhang T."/>
            <person name="Zhou Y."/>
            <person name="Zhang J."/>
            <person name="Lin C."/>
            <person name="Li X."/>
            <person name="Xing L."/>
            <person name="Huo D."/>
            <person name="Sun M."/>
            <person name="Wang L."/>
            <person name="Mercier A."/>
            <person name="Li F."/>
            <person name="Yang H."/>
            <person name="Xiang J."/>
        </authorList>
    </citation>
    <scope>NUCLEOTIDE SEQUENCE [LARGE SCALE GENOMIC DNA]</scope>
    <source>
        <strain evidence="9">Shaxun</strain>
        <tissue evidence="9">Muscle</tissue>
    </source>
</reference>
<proteinExistence type="predicted"/>